<protein>
    <recommendedName>
        <fullName evidence="3">Dockerin domain-containing protein</fullName>
    </recommendedName>
</protein>
<name>A0ABT8M8X2_9EURY</name>
<accession>A0ABT8M8X2</accession>
<dbReference type="EMBL" id="VCYH01000003">
    <property type="protein sequence ID" value="MDN7024366.1"/>
    <property type="molecule type" value="Genomic_DNA"/>
</dbReference>
<comment type="caution">
    <text evidence="1">The sequence shown here is derived from an EMBL/GenBank/DDBJ whole genome shotgun (WGS) entry which is preliminary data.</text>
</comment>
<dbReference type="RefSeq" id="WP_301663466.1">
    <property type="nucleotide sequence ID" value="NZ_VCYH01000003.1"/>
</dbReference>
<keyword evidence="2" id="KW-1185">Reference proteome</keyword>
<evidence type="ECO:0000313" key="1">
    <source>
        <dbReference type="EMBL" id="MDN7024366.1"/>
    </source>
</evidence>
<evidence type="ECO:0008006" key="3">
    <source>
        <dbReference type="Google" id="ProtNLM"/>
    </source>
</evidence>
<dbReference type="SUPFAM" id="SSF63446">
    <property type="entry name" value="Type I dockerin domain"/>
    <property type="match status" value="1"/>
</dbReference>
<dbReference type="InterPro" id="IPR036439">
    <property type="entry name" value="Dockerin_dom_sf"/>
</dbReference>
<organism evidence="1 2">
    <name type="scientific">Methanoculleus frigidifontis</name>
    <dbReference type="NCBI Taxonomy" id="2584085"/>
    <lineage>
        <taxon>Archaea</taxon>
        <taxon>Methanobacteriati</taxon>
        <taxon>Methanobacteriota</taxon>
        <taxon>Stenosarchaea group</taxon>
        <taxon>Methanomicrobia</taxon>
        <taxon>Methanomicrobiales</taxon>
        <taxon>Methanomicrobiaceae</taxon>
        <taxon>Methanoculleus</taxon>
    </lineage>
</organism>
<gene>
    <name evidence="1" type="ORF">FGU65_05580</name>
</gene>
<sequence>MGGTIASSYRGAYQPVLLPVNATVSIPLTVVQNGDANEDNRVSLYGAVYTARHTIGLEGCPMTESTGEVSGDGELSIHDAMYLAKHVLAIHGFELH</sequence>
<evidence type="ECO:0000313" key="2">
    <source>
        <dbReference type="Proteomes" id="UP001168338"/>
    </source>
</evidence>
<proteinExistence type="predicted"/>
<dbReference type="Gene3D" id="1.10.1330.10">
    <property type="entry name" value="Dockerin domain"/>
    <property type="match status" value="1"/>
</dbReference>
<reference evidence="1" key="1">
    <citation type="submission" date="2019-05" db="EMBL/GenBank/DDBJ databases">
        <title>Methanoculleus sp. FWC-SCC1, a methanogenic archaeon isolated from deep marine cold seep.</title>
        <authorList>
            <person name="Chen Y.-W."/>
            <person name="Chen S.-C."/>
            <person name="Teng N.-H."/>
            <person name="Lai M.-C."/>
        </authorList>
    </citation>
    <scope>NUCLEOTIDE SEQUENCE</scope>
    <source>
        <strain evidence="1">FWC-SCC1</strain>
    </source>
</reference>
<dbReference type="Proteomes" id="UP001168338">
    <property type="component" value="Unassembled WGS sequence"/>
</dbReference>